<keyword evidence="1" id="KW-0812">Transmembrane</keyword>
<dbReference type="AlphaFoldDB" id="A0A224Y6L6"/>
<protein>
    <submittedName>
        <fullName evidence="2">Uncharacterized protein</fullName>
    </submittedName>
</protein>
<accession>A0A224Y6L6</accession>
<reference evidence="2" key="1">
    <citation type="journal article" date="2017" name="Parasit. Vectors">
        <title>Sialotranscriptomics of Rhipicephalus zambeziensis reveals intricate expression profiles of secretory proteins and suggests tight temporal transcriptional regulation during blood-feeding.</title>
        <authorList>
            <person name="de Castro M.H."/>
            <person name="de Klerk D."/>
            <person name="Pienaar R."/>
            <person name="Rees D.J.G."/>
            <person name="Mans B.J."/>
        </authorList>
    </citation>
    <scope>NUCLEOTIDE SEQUENCE</scope>
    <source>
        <tissue evidence="2">Salivary glands</tissue>
    </source>
</reference>
<proteinExistence type="predicted"/>
<organism evidence="2">
    <name type="scientific">Rhipicephalus zambeziensis</name>
    <dbReference type="NCBI Taxonomy" id="60191"/>
    <lineage>
        <taxon>Eukaryota</taxon>
        <taxon>Metazoa</taxon>
        <taxon>Ecdysozoa</taxon>
        <taxon>Arthropoda</taxon>
        <taxon>Chelicerata</taxon>
        <taxon>Arachnida</taxon>
        <taxon>Acari</taxon>
        <taxon>Parasitiformes</taxon>
        <taxon>Ixodida</taxon>
        <taxon>Ixodoidea</taxon>
        <taxon>Ixodidae</taxon>
        <taxon>Rhipicephalinae</taxon>
        <taxon>Rhipicephalus</taxon>
        <taxon>Rhipicephalus</taxon>
    </lineage>
</organism>
<keyword evidence="1" id="KW-1133">Transmembrane helix</keyword>
<evidence type="ECO:0000256" key="1">
    <source>
        <dbReference type="SAM" id="Phobius"/>
    </source>
</evidence>
<sequence>MALEHRNQRQISALSFAYWMLPHGFSYHILITTSTVICSQFLPSPTENVPNSKPQMFLANLTSMSQLNIGPMGRVVRCMNDKIWCLCPSFIIAFLFCFVFFKTAHR</sequence>
<name>A0A224Y6L6_9ACAR</name>
<keyword evidence="1" id="KW-0472">Membrane</keyword>
<evidence type="ECO:0000313" key="2">
    <source>
        <dbReference type="EMBL" id="MAA13206.1"/>
    </source>
</evidence>
<dbReference type="EMBL" id="GFPF01002060">
    <property type="protein sequence ID" value="MAA13206.1"/>
    <property type="molecule type" value="Transcribed_RNA"/>
</dbReference>
<feature type="transmembrane region" description="Helical" evidence="1">
    <location>
        <begin position="83"/>
        <end position="101"/>
    </location>
</feature>